<dbReference type="InterPro" id="IPR001155">
    <property type="entry name" value="OxRdtase_FMN_N"/>
</dbReference>
<dbReference type="FunCoup" id="A0A286UEQ5">
    <property type="interactions" value="219"/>
</dbReference>
<dbReference type="PANTHER" id="PTHR22893">
    <property type="entry name" value="NADH OXIDOREDUCTASE-RELATED"/>
    <property type="match status" value="1"/>
</dbReference>
<evidence type="ECO:0000259" key="1">
    <source>
        <dbReference type="Pfam" id="PF00724"/>
    </source>
</evidence>
<dbReference type="PANTHER" id="PTHR22893:SF91">
    <property type="entry name" value="NADPH DEHYDROGENASE 2-RELATED"/>
    <property type="match status" value="1"/>
</dbReference>
<evidence type="ECO:0000313" key="2">
    <source>
        <dbReference type="EMBL" id="PAV18086.1"/>
    </source>
</evidence>
<organism evidence="2 3">
    <name type="scientific">Pyrrhoderma noxium</name>
    <dbReference type="NCBI Taxonomy" id="2282107"/>
    <lineage>
        <taxon>Eukaryota</taxon>
        <taxon>Fungi</taxon>
        <taxon>Dikarya</taxon>
        <taxon>Basidiomycota</taxon>
        <taxon>Agaricomycotina</taxon>
        <taxon>Agaricomycetes</taxon>
        <taxon>Hymenochaetales</taxon>
        <taxon>Hymenochaetaceae</taxon>
        <taxon>Pyrrhoderma</taxon>
    </lineage>
</organism>
<dbReference type="Pfam" id="PF00724">
    <property type="entry name" value="Oxidored_FMN"/>
    <property type="match status" value="1"/>
</dbReference>
<keyword evidence="3" id="KW-1185">Reference proteome</keyword>
<gene>
    <name evidence="2" type="ORF">PNOK_0657200</name>
</gene>
<reference evidence="2 3" key="1">
    <citation type="journal article" date="2017" name="Mol. Ecol.">
        <title>Comparative and population genomic landscape of Phellinus noxius: A hypervariable fungus causing root rot in trees.</title>
        <authorList>
            <person name="Chung C.L."/>
            <person name="Lee T.J."/>
            <person name="Akiba M."/>
            <person name="Lee H.H."/>
            <person name="Kuo T.H."/>
            <person name="Liu D."/>
            <person name="Ke H.M."/>
            <person name="Yokoi T."/>
            <person name="Roa M.B."/>
            <person name="Lu M.J."/>
            <person name="Chang Y.Y."/>
            <person name="Ann P.J."/>
            <person name="Tsai J.N."/>
            <person name="Chen C.Y."/>
            <person name="Tzean S.S."/>
            <person name="Ota Y."/>
            <person name="Hattori T."/>
            <person name="Sahashi N."/>
            <person name="Liou R.F."/>
            <person name="Kikuchi T."/>
            <person name="Tsai I.J."/>
        </authorList>
    </citation>
    <scope>NUCLEOTIDE SEQUENCE [LARGE SCALE GENOMIC DNA]</scope>
    <source>
        <strain evidence="2 3">FFPRI411160</strain>
    </source>
</reference>
<protein>
    <submittedName>
        <fullName evidence="2">NADH:flavin oxidoreductase NADH oxidase</fullName>
    </submittedName>
</protein>
<dbReference type="GO" id="GO:0010181">
    <property type="term" value="F:FMN binding"/>
    <property type="evidence" value="ECO:0007669"/>
    <property type="project" value="InterPro"/>
</dbReference>
<dbReference type="InParanoid" id="A0A286UEQ5"/>
<dbReference type="GO" id="GO:0003959">
    <property type="term" value="F:NADPH dehydrogenase activity"/>
    <property type="evidence" value="ECO:0007669"/>
    <property type="project" value="TreeGrafter"/>
</dbReference>
<feature type="domain" description="NADH:flavin oxidoreductase/NADH oxidase N-terminal" evidence="1">
    <location>
        <begin position="6"/>
        <end position="353"/>
    </location>
</feature>
<evidence type="ECO:0000313" key="3">
    <source>
        <dbReference type="Proteomes" id="UP000217199"/>
    </source>
</evidence>
<dbReference type="InterPro" id="IPR013785">
    <property type="entry name" value="Aldolase_TIM"/>
</dbReference>
<proteinExistence type="predicted"/>
<dbReference type="Proteomes" id="UP000217199">
    <property type="component" value="Unassembled WGS sequence"/>
</dbReference>
<sequence>MSSSPKLFHPVRVGNIELKHRVVLAPLTRYRATDAHVPTDLMVDMYAQRASVPGTLLITEATFIAAKAGGYNNVPGIWSDDQVAGWKKVVDAVHAKGSFIYMQLWQLGRTAIPKVLALPDSPQNPGGPYPLVSSSDVPLPNSKSDVIPRALTHEEVLEYIELFGTAAYNAVHRAGFDGVEIHGAHGYLVDQFLQDTANRRTDIWGGNIENRARFALEVVRKIVDVVGEERTAIRLSPFNTNQGMHMEHPQPTFAYLVSTIRDKYPRFAYIHVVEPRVSGFTPRTPLKGESNDFLRSIWKGSESEKNGSVYISAGGFNAQNALDVSEATGDLVAFGRFYISNPDLPVRIKKGIPFTPYNQTEEKYKHQERHKSSL</sequence>
<accession>A0A286UEQ5</accession>
<dbReference type="STRING" id="2282107.A0A286UEQ5"/>
<comment type="caution">
    <text evidence="2">The sequence shown here is derived from an EMBL/GenBank/DDBJ whole genome shotgun (WGS) entry which is preliminary data.</text>
</comment>
<dbReference type="Gene3D" id="3.20.20.70">
    <property type="entry name" value="Aldolase class I"/>
    <property type="match status" value="1"/>
</dbReference>
<dbReference type="EMBL" id="NBII01000006">
    <property type="protein sequence ID" value="PAV18086.1"/>
    <property type="molecule type" value="Genomic_DNA"/>
</dbReference>
<dbReference type="InterPro" id="IPR045247">
    <property type="entry name" value="Oye-like"/>
</dbReference>
<name>A0A286UEQ5_9AGAM</name>
<dbReference type="AlphaFoldDB" id="A0A286UEQ5"/>
<dbReference type="SUPFAM" id="SSF51395">
    <property type="entry name" value="FMN-linked oxidoreductases"/>
    <property type="match status" value="1"/>
</dbReference>
<dbReference type="CDD" id="cd02933">
    <property type="entry name" value="OYE_like_FMN"/>
    <property type="match status" value="1"/>
</dbReference>
<dbReference type="OrthoDB" id="276546at2759"/>